<keyword evidence="2" id="KW-1185">Reference proteome</keyword>
<organism evidence="1 2">
    <name type="scientific">Ammonifex thiophilus</name>
    <dbReference type="NCBI Taxonomy" id="444093"/>
    <lineage>
        <taxon>Bacteria</taxon>
        <taxon>Bacillati</taxon>
        <taxon>Bacillota</taxon>
        <taxon>Clostridia</taxon>
        <taxon>Thermoanaerobacterales</taxon>
        <taxon>Thermoanaerobacteraceae</taxon>
        <taxon>Ammonifex</taxon>
    </lineage>
</organism>
<sequence>GESLDKVACLAGHARLDTTAVYTRPGRTDLERAVEKLSWE</sequence>
<accession>A0A3D8P2Y4</accession>
<comment type="caution">
    <text evidence="1">The sequence shown here is derived from an EMBL/GenBank/DDBJ whole genome shotgun (WGS) entry which is preliminary data.</text>
</comment>
<feature type="non-terminal residue" evidence="1">
    <location>
        <position position="1"/>
    </location>
</feature>
<gene>
    <name evidence="1" type="ORF">DXX99_10900</name>
</gene>
<dbReference type="Proteomes" id="UP000256329">
    <property type="component" value="Unassembled WGS sequence"/>
</dbReference>
<dbReference type="EMBL" id="QSLN01000040">
    <property type="protein sequence ID" value="RDV80423.1"/>
    <property type="molecule type" value="Genomic_DNA"/>
</dbReference>
<proteinExistence type="predicted"/>
<name>A0A3D8P2Y4_9THEO</name>
<evidence type="ECO:0000313" key="2">
    <source>
        <dbReference type="Proteomes" id="UP000256329"/>
    </source>
</evidence>
<protein>
    <submittedName>
        <fullName evidence="1">Integrase</fullName>
    </submittedName>
</protein>
<dbReference type="AlphaFoldDB" id="A0A3D8P2Y4"/>
<reference evidence="1 2" key="1">
    <citation type="submission" date="2018-08" db="EMBL/GenBank/DDBJ databases">
        <title>Form III RuBisCO-mediated autotrophy in Thermodesulfobium bacteria.</title>
        <authorList>
            <person name="Toshchakov S.V."/>
            <person name="Kublanov I.V."/>
            <person name="Frolov E."/>
            <person name="Bonch-Osmolovskaya E.A."/>
            <person name="Tourova T.P."/>
            <person name="Chernych N.A."/>
            <person name="Lebedinsky A.V."/>
        </authorList>
    </citation>
    <scope>NUCLEOTIDE SEQUENCE [LARGE SCALE GENOMIC DNA]</scope>
    <source>
        <strain evidence="1 2">SR</strain>
    </source>
</reference>
<evidence type="ECO:0000313" key="1">
    <source>
        <dbReference type="EMBL" id="RDV80423.1"/>
    </source>
</evidence>